<keyword evidence="2 5" id="KW-0813">Transport</keyword>
<dbReference type="OrthoDB" id="9766758at2"/>
<keyword evidence="5" id="KW-0472">Membrane</keyword>
<dbReference type="PRINTS" id="PR00181">
    <property type="entry name" value="MALTOSEBP"/>
</dbReference>
<keyword evidence="10" id="KW-1185">Reference proteome</keyword>
<dbReference type="GO" id="GO:0042956">
    <property type="term" value="P:maltodextrin transmembrane transport"/>
    <property type="evidence" value="ECO:0007669"/>
    <property type="project" value="TreeGrafter"/>
</dbReference>
<gene>
    <name evidence="7" type="ORF">M5X16_12615</name>
    <name evidence="8" type="ORF">PC41400_18910</name>
</gene>
<evidence type="ECO:0000256" key="3">
    <source>
        <dbReference type="ARBA" id="ARBA00022597"/>
    </source>
</evidence>
<dbReference type="Pfam" id="PF13416">
    <property type="entry name" value="SBP_bac_8"/>
    <property type="match status" value="1"/>
</dbReference>
<dbReference type="AlphaFoldDB" id="A0A410WZI7"/>
<comment type="similarity">
    <text evidence="1 5">Belongs to the bacterial solute-binding protein 1 family.</text>
</comment>
<dbReference type="GO" id="GO:1901982">
    <property type="term" value="F:maltose binding"/>
    <property type="evidence" value="ECO:0007669"/>
    <property type="project" value="TreeGrafter"/>
</dbReference>
<comment type="subcellular location">
    <subcellularLocation>
        <location evidence="5">Cell membrane</location>
        <topology evidence="5">Lipid-anchor</topology>
    </subcellularLocation>
</comment>
<feature type="compositionally biased region" description="Polar residues" evidence="6">
    <location>
        <begin position="23"/>
        <end position="35"/>
    </location>
</feature>
<dbReference type="PANTHER" id="PTHR30061">
    <property type="entry name" value="MALTOSE-BINDING PERIPLASMIC PROTEIN"/>
    <property type="match status" value="1"/>
</dbReference>
<evidence type="ECO:0000313" key="7">
    <source>
        <dbReference type="EMBL" id="MCY9596617.1"/>
    </source>
</evidence>
<dbReference type="CDD" id="cd13586">
    <property type="entry name" value="PBP2_Maltose_binding_like"/>
    <property type="match status" value="1"/>
</dbReference>
<evidence type="ECO:0000256" key="2">
    <source>
        <dbReference type="ARBA" id="ARBA00022448"/>
    </source>
</evidence>
<dbReference type="Gene3D" id="3.40.190.10">
    <property type="entry name" value="Periplasmic binding protein-like II"/>
    <property type="match status" value="2"/>
</dbReference>
<dbReference type="PROSITE" id="PS51257">
    <property type="entry name" value="PROKAR_LIPOPROTEIN"/>
    <property type="match status" value="1"/>
</dbReference>
<proteinExistence type="inferred from homology"/>
<keyword evidence="3 5" id="KW-0762">Sugar transport</keyword>
<reference evidence="8 9" key="1">
    <citation type="submission" date="2018-01" db="EMBL/GenBank/DDBJ databases">
        <title>The whole genome sequencing and assembly of Paenibacillus chitinolyticus KCCM 41400 strain.</title>
        <authorList>
            <person name="Kim J.-Y."/>
            <person name="Park M.-K."/>
            <person name="Lee Y.-J."/>
            <person name="Yi H."/>
            <person name="Bahn Y.-S."/>
            <person name="Kim J.F."/>
            <person name="Lee D.-W."/>
        </authorList>
    </citation>
    <scope>NUCLEOTIDE SEQUENCE [LARGE SCALE GENOMIC DNA]</scope>
    <source>
        <strain evidence="8 9">KCCM 41400</strain>
    </source>
</reference>
<dbReference type="GeneID" id="95376868"/>
<evidence type="ECO:0000313" key="10">
    <source>
        <dbReference type="Proteomes" id="UP001527202"/>
    </source>
</evidence>
<dbReference type="PANTHER" id="PTHR30061:SF50">
    <property type="entry name" value="MALTOSE_MALTODEXTRIN-BINDING PERIPLASMIC PROTEIN"/>
    <property type="match status" value="1"/>
</dbReference>
<keyword evidence="4" id="KW-0732">Signal</keyword>
<feature type="region of interest" description="Disordered" evidence="6">
    <location>
        <begin position="23"/>
        <end position="49"/>
    </location>
</feature>
<dbReference type="GO" id="GO:0015768">
    <property type="term" value="P:maltose transport"/>
    <property type="evidence" value="ECO:0007669"/>
    <property type="project" value="TreeGrafter"/>
</dbReference>
<evidence type="ECO:0000256" key="6">
    <source>
        <dbReference type="SAM" id="MobiDB-lite"/>
    </source>
</evidence>
<dbReference type="EMBL" id="CP026520">
    <property type="protein sequence ID" value="QAV19622.1"/>
    <property type="molecule type" value="Genomic_DNA"/>
</dbReference>
<evidence type="ECO:0000313" key="8">
    <source>
        <dbReference type="EMBL" id="QAV19622.1"/>
    </source>
</evidence>
<reference evidence="7 10" key="2">
    <citation type="submission" date="2022-05" db="EMBL/GenBank/DDBJ databases">
        <title>Genome Sequencing of Bee-Associated Microbes.</title>
        <authorList>
            <person name="Dunlap C."/>
        </authorList>
    </citation>
    <scope>NUCLEOTIDE SEQUENCE [LARGE SCALE GENOMIC DNA]</scope>
    <source>
        <strain evidence="7 10">NRRL B-23120</strain>
    </source>
</reference>
<organism evidence="8 9">
    <name type="scientific">Paenibacillus chitinolyticus</name>
    <dbReference type="NCBI Taxonomy" id="79263"/>
    <lineage>
        <taxon>Bacteria</taxon>
        <taxon>Bacillati</taxon>
        <taxon>Bacillota</taxon>
        <taxon>Bacilli</taxon>
        <taxon>Bacillales</taxon>
        <taxon>Paenibacillaceae</taxon>
        <taxon>Paenibacillus</taxon>
    </lineage>
</organism>
<dbReference type="SUPFAM" id="SSF53850">
    <property type="entry name" value="Periplasmic binding protein-like II"/>
    <property type="match status" value="1"/>
</dbReference>
<protein>
    <recommendedName>
        <fullName evidence="5">Maltodextrin-binding protein</fullName>
    </recommendedName>
</protein>
<evidence type="ECO:0000256" key="1">
    <source>
        <dbReference type="ARBA" id="ARBA00008520"/>
    </source>
</evidence>
<keyword evidence="5" id="KW-0449">Lipoprotein</keyword>
<dbReference type="Proteomes" id="UP000288943">
    <property type="component" value="Chromosome"/>
</dbReference>
<dbReference type="InterPro" id="IPR006059">
    <property type="entry name" value="SBP"/>
</dbReference>
<dbReference type="GO" id="GO:0015144">
    <property type="term" value="F:carbohydrate transmembrane transporter activity"/>
    <property type="evidence" value="ECO:0007669"/>
    <property type="project" value="InterPro"/>
</dbReference>
<accession>A0A410WZI7</accession>
<evidence type="ECO:0000313" key="9">
    <source>
        <dbReference type="Proteomes" id="UP000288943"/>
    </source>
</evidence>
<evidence type="ECO:0000256" key="5">
    <source>
        <dbReference type="RuleBase" id="RU365005"/>
    </source>
</evidence>
<dbReference type="InterPro" id="IPR006060">
    <property type="entry name" value="Maltose/Cyclodextrin-bd"/>
</dbReference>
<name>A0A410WZI7_9BACL</name>
<dbReference type="KEGG" id="pchi:PC41400_18910"/>
<sequence>MSKRLFSAGIVVLLSVTGLTGCGNDQPSPSAQPQEQGGGNSQQKELKPESGAKLVVWESKGPELDYLKTVAASFEKEYGVSVKVEPVPAIDTVKKLTTDGPAGIGADVFSAPHDQLGNAVMTGLVLENDAFGEEDKKQLLPSALEGVSYSGALYGYPTAIDTYALFYNKKAMPQAPKTYEEIVKFAETYNDPANKKFALMWDVGQLYQSYSFLAGYGGYVFGGKGTDPNDIGLNSPQAVEGAKYLQSLKKILPLNIHDINDNIITGFFQEGKTASVINGSWLISSLSKANFEFGVAPLPLLPNGEHPVSFSGIRALYVNSYTKYPDAAKLFASYATSKDHLIERFKMTAQLPPRQDVMADPVLTSDPYAPAFLEQAKHSVPMPSIPEMGNVWVPAGTAISSLWNENQDPAAVLTKAVEQIKTAMKTTK</sequence>
<dbReference type="EMBL" id="JAMDMJ010000013">
    <property type="protein sequence ID" value="MCY9596617.1"/>
    <property type="molecule type" value="Genomic_DNA"/>
</dbReference>
<dbReference type="GO" id="GO:0055052">
    <property type="term" value="C:ATP-binding cassette (ABC) transporter complex, substrate-binding subunit-containing"/>
    <property type="evidence" value="ECO:0007669"/>
    <property type="project" value="TreeGrafter"/>
</dbReference>
<keyword evidence="5" id="KW-1003">Cell membrane</keyword>
<evidence type="ECO:0000256" key="4">
    <source>
        <dbReference type="ARBA" id="ARBA00022729"/>
    </source>
</evidence>
<dbReference type="Proteomes" id="UP001527202">
    <property type="component" value="Unassembled WGS sequence"/>
</dbReference>
<dbReference type="RefSeq" id="WP_042226895.1">
    <property type="nucleotide sequence ID" value="NZ_CP026520.1"/>
</dbReference>